<gene>
    <name evidence="1" type="ORF">GCM10017635_01700</name>
</gene>
<comment type="caution">
    <text evidence="1">The sequence shown here is derived from an EMBL/GenBank/DDBJ whole genome shotgun (WGS) entry which is preliminary data.</text>
</comment>
<dbReference type="RefSeq" id="WP_271179013.1">
    <property type="nucleotide sequence ID" value="NZ_BSFH01000005.1"/>
</dbReference>
<proteinExistence type="predicted"/>
<reference evidence="1" key="2">
    <citation type="submission" date="2023-01" db="EMBL/GenBank/DDBJ databases">
        <authorList>
            <person name="Sun Q."/>
            <person name="Evtushenko L."/>
        </authorList>
    </citation>
    <scope>NUCLEOTIDE SEQUENCE</scope>
    <source>
        <strain evidence="1">VKM B-2222</strain>
    </source>
</reference>
<organism evidence="1 2">
    <name type="scientific">Paracoccus kondratievae</name>
    <dbReference type="NCBI Taxonomy" id="135740"/>
    <lineage>
        <taxon>Bacteria</taxon>
        <taxon>Pseudomonadati</taxon>
        <taxon>Pseudomonadota</taxon>
        <taxon>Alphaproteobacteria</taxon>
        <taxon>Rhodobacterales</taxon>
        <taxon>Paracoccaceae</taxon>
        <taxon>Paracoccus</taxon>
    </lineage>
</organism>
<evidence type="ECO:0000313" key="2">
    <source>
        <dbReference type="Proteomes" id="UP001143349"/>
    </source>
</evidence>
<sequence length="150" mass="16227">MQISTTPEMWVVQRERRLRIPEIANAAAELTPEIGQQIKDAGLEVAGPWIFIAQNLPKDGETEFDWRICRPVAASGSAVAGLHHLPPVPVASALHEGPLAALFSDGYAPLLAKIAAAGRALTGESRDIYHDWTGPGAERQKIEIQFGLTQ</sequence>
<accession>A0AAD3RSB3</accession>
<dbReference type="Gene3D" id="3.20.80.10">
    <property type="entry name" value="Regulatory factor, effector binding domain"/>
    <property type="match status" value="1"/>
</dbReference>
<keyword evidence="2" id="KW-1185">Reference proteome</keyword>
<dbReference type="Proteomes" id="UP001143349">
    <property type="component" value="Unassembled WGS sequence"/>
</dbReference>
<evidence type="ECO:0000313" key="1">
    <source>
        <dbReference type="EMBL" id="GLK62702.1"/>
    </source>
</evidence>
<name>A0AAD3RSB3_9RHOB</name>
<dbReference type="AlphaFoldDB" id="A0AAD3RSB3"/>
<dbReference type="InterPro" id="IPR011256">
    <property type="entry name" value="Reg_factor_effector_dom_sf"/>
</dbReference>
<reference evidence="1" key="1">
    <citation type="journal article" date="2014" name="Int. J. Syst. Evol. Microbiol.">
        <title>Complete genome sequence of Corynebacterium casei LMG S-19264T (=DSM 44701T), isolated from a smear-ripened cheese.</title>
        <authorList>
            <consortium name="US DOE Joint Genome Institute (JGI-PGF)"/>
            <person name="Walter F."/>
            <person name="Albersmeier A."/>
            <person name="Kalinowski J."/>
            <person name="Ruckert C."/>
        </authorList>
    </citation>
    <scope>NUCLEOTIDE SEQUENCE</scope>
    <source>
        <strain evidence="1">VKM B-2222</strain>
    </source>
</reference>
<dbReference type="EMBL" id="BSFH01000005">
    <property type="protein sequence ID" value="GLK62702.1"/>
    <property type="molecule type" value="Genomic_DNA"/>
</dbReference>
<protein>
    <submittedName>
        <fullName evidence="1">Uncharacterized protein</fullName>
    </submittedName>
</protein>